<proteinExistence type="predicted"/>
<gene>
    <name evidence="1" type="ORF">AV903_02800</name>
</gene>
<dbReference type="Proteomes" id="UP000264980">
    <property type="component" value="Chromosome"/>
</dbReference>
<reference evidence="1 2" key="1">
    <citation type="submission" date="2016-01" db="EMBL/GenBank/DDBJ databases">
        <authorList>
            <person name="Oliw E.H."/>
        </authorList>
    </citation>
    <scope>NUCLEOTIDE SEQUENCE [LARGE SCALE GENOMIC DNA]</scope>
    <source>
        <strain evidence="1 2">MDcuke</strain>
    </source>
</reference>
<dbReference type="RefSeq" id="WP_233478795.1">
    <property type="nucleotide sequence ID" value="NZ_CP013970.1"/>
</dbReference>
<organism evidence="1 2">
    <name type="scientific">Erwinia tracheiphila</name>
    <dbReference type="NCBI Taxonomy" id="65700"/>
    <lineage>
        <taxon>Bacteria</taxon>
        <taxon>Pseudomonadati</taxon>
        <taxon>Pseudomonadota</taxon>
        <taxon>Gammaproteobacteria</taxon>
        <taxon>Enterobacterales</taxon>
        <taxon>Erwiniaceae</taxon>
        <taxon>Erwinia</taxon>
    </lineage>
</organism>
<protein>
    <submittedName>
        <fullName evidence="1">Uncharacterized protein</fullName>
    </submittedName>
</protein>
<evidence type="ECO:0000313" key="1">
    <source>
        <dbReference type="EMBL" id="AXF75279.1"/>
    </source>
</evidence>
<evidence type="ECO:0000313" key="2">
    <source>
        <dbReference type="Proteomes" id="UP000264980"/>
    </source>
</evidence>
<sequence>MSNTSIKNLLQQAISSGDRKNDLLMVKSDADGIRTALLGGISFLGRELDESGAQSKAGRSYGPGDLSDLGRFLSSSVELIQMMDSVIDGCDDSAQRSD</sequence>
<accession>A0A345CPB2</accession>
<dbReference type="EMBL" id="CP013970">
    <property type="protein sequence ID" value="AXF75279.1"/>
    <property type="molecule type" value="Genomic_DNA"/>
</dbReference>
<dbReference type="AlphaFoldDB" id="A0A345CPB2"/>
<name>A0A345CPB2_9GAMM</name>